<dbReference type="PANTHER" id="PTHR12526:SF600">
    <property type="entry name" value="GLYCOSYL TRANSFERASE GROUP 1"/>
    <property type="match status" value="1"/>
</dbReference>
<evidence type="ECO:0000313" key="4">
    <source>
        <dbReference type="Proteomes" id="UP000198816"/>
    </source>
</evidence>
<organism evidence="3 4">
    <name type="scientific">Thiocapsa roseopersicina</name>
    <dbReference type="NCBI Taxonomy" id="1058"/>
    <lineage>
        <taxon>Bacteria</taxon>
        <taxon>Pseudomonadati</taxon>
        <taxon>Pseudomonadota</taxon>
        <taxon>Gammaproteobacteria</taxon>
        <taxon>Chromatiales</taxon>
        <taxon>Chromatiaceae</taxon>
        <taxon>Thiocapsa</taxon>
    </lineage>
</organism>
<evidence type="ECO:0000259" key="2">
    <source>
        <dbReference type="Pfam" id="PF13439"/>
    </source>
</evidence>
<dbReference type="Proteomes" id="UP000198816">
    <property type="component" value="Unassembled WGS sequence"/>
</dbReference>
<accession>A0A1H2V0T5</accession>
<proteinExistence type="predicted"/>
<reference evidence="4" key="1">
    <citation type="submission" date="2016-10" db="EMBL/GenBank/DDBJ databases">
        <authorList>
            <person name="Varghese N."/>
            <person name="Submissions S."/>
        </authorList>
    </citation>
    <scope>NUCLEOTIDE SEQUENCE [LARGE SCALE GENOMIC DNA]</scope>
    <source>
        <strain evidence="4">DSM 217</strain>
    </source>
</reference>
<dbReference type="GO" id="GO:0016757">
    <property type="term" value="F:glycosyltransferase activity"/>
    <property type="evidence" value="ECO:0007669"/>
    <property type="project" value="TreeGrafter"/>
</dbReference>
<keyword evidence="3" id="KW-0808">Transferase</keyword>
<dbReference type="Pfam" id="PF13439">
    <property type="entry name" value="Glyco_transf_4"/>
    <property type="match status" value="1"/>
</dbReference>
<evidence type="ECO:0000256" key="1">
    <source>
        <dbReference type="SAM" id="MobiDB-lite"/>
    </source>
</evidence>
<dbReference type="Pfam" id="PF13692">
    <property type="entry name" value="Glyco_trans_1_4"/>
    <property type="match status" value="1"/>
</dbReference>
<sequence>MKVLIVTHGSAFQPDQVLSGNSIRAYYLGRGLAEHGVDVAFAYPGSRSSHREGRSEPGASESDIRYFGNSTELHALIREVKPQAILVGYWELLEPFPYDFEIPLIVDLIAPRILEILFQEGENVGHYAARMLAQYRKASRFICGTRRQRQFLIPWLILAGFDCRFNAPIDIIPISTEPFSPLPRRRSSDEWVVVTGGVSWPWRMGERYHRSIRETLADGSKMQGKLVVLSGGYVHKAASGDAPDANGEPLPDPDSIPKTPGLLPYRDMAQLFRDECDIGIELSDYNIERDFSASFRSVEFLRCGLPVICNRTLDLARDLADYDAGWVVDDPEDLPELLGSISGAASDYARKSENAIRLVNERFHYLKTIRPLVEYLQCPEPPAKQTDWLFIDAEPQLARLSQEVLELDRQVRLRDEWIDELRHHVEKLQHRLDEVINSTSWRLTEPLRMALINTRSWVGSLRHRLWQAIRLAWEEPAPSDAFHASGDRYAAAADRVAKPDDGERRSGYVAIVSREDVFPTNHGAAVKIERTAWGLSHFVDGVLLISGDWGRYYLFKSGVAEEHLFPRWIRLTGLMNRFSRKKVLRSGMPLNEAYIYQAWHDWSYTARLLYLAFKYRIILYQAEFPAYAKPCLQVSRLKSAKTLLVEHNVECDRIRAQYPATTPKAYEWLRKLEIGVCNQVDQVIAVSQPDRDLLIAHGVEPRKVQVVPHGVDLRLFDRSYSFGLRDLYEVPSSSPIIVYHGIYSYRPNLESVELLASEILPRLSARGIDARVFAIGPEPPAESPHPDVVFTGSVDNLAPYLKSADIAVVPLQKGGGTRMKILEYFAASVPVVATRKGIEGIPAEPGIHAVIVDDFEGIADAVVRLLEHPQEARAIAERAKAYVDALDWTSIAKRYLDLLKPESGTST</sequence>
<dbReference type="RefSeq" id="WP_093030034.1">
    <property type="nucleotide sequence ID" value="NZ_FNNZ01000006.1"/>
</dbReference>
<dbReference type="Gene3D" id="3.40.50.2000">
    <property type="entry name" value="Glycogen Phosphorylase B"/>
    <property type="match status" value="3"/>
</dbReference>
<dbReference type="EMBL" id="FNNZ01000006">
    <property type="protein sequence ID" value="SDW61921.1"/>
    <property type="molecule type" value="Genomic_DNA"/>
</dbReference>
<dbReference type="OrthoDB" id="9807209at2"/>
<dbReference type="InterPro" id="IPR028098">
    <property type="entry name" value="Glyco_trans_4-like_N"/>
</dbReference>
<dbReference type="STRING" id="1058.SAMN05421783_10673"/>
<dbReference type="CDD" id="cd03801">
    <property type="entry name" value="GT4_PimA-like"/>
    <property type="match status" value="1"/>
</dbReference>
<protein>
    <submittedName>
        <fullName evidence="3">Glycosyltransferase involved in cell wall bisynthesis</fullName>
    </submittedName>
</protein>
<gene>
    <name evidence="3" type="ORF">SAMN05421783_10673</name>
</gene>
<keyword evidence="4" id="KW-1185">Reference proteome</keyword>
<dbReference type="AlphaFoldDB" id="A0A1H2V0T5"/>
<evidence type="ECO:0000313" key="3">
    <source>
        <dbReference type="EMBL" id="SDW61921.1"/>
    </source>
</evidence>
<feature type="domain" description="Glycosyltransferase subfamily 4-like N-terminal" evidence="2">
    <location>
        <begin position="599"/>
        <end position="713"/>
    </location>
</feature>
<dbReference type="SUPFAM" id="SSF53756">
    <property type="entry name" value="UDP-Glycosyltransferase/glycogen phosphorylase"/>
    <property type="match status" value="2"/>
</dbReference>
<dbReference type="PANTHER" id="PTHR12526">
    <property type="entry name" value="GLYCOSYLTRANSFERASE"/>
    <property type="match status" value="1"/>
</dbReference>
<feature type="region of interest" description="Disordered" evidence="1">
    <location>
        <begin position="239"/>
        <end position="259"/>
    </location>
</feature>
<name>A0A1H2V0T5_THIRO</name>